<dbReference type="PANTHER" id="PTHR25466">
    <property type="entry name" value="T-LYMPHOCYTE ACTIVATION ANTIGEN"/>
    <property type="match status" value="1"/>
</dbReference>
<keyword evidence="6 11" id="KW-0472">Membrane</keyword>
<evidence type="ECO:0000256" key="1">
    <source>
        <dbReference type="ARBA" id="ARBA00004251"/>
    </source>
</evidence>
<feature type="chain" id="PRO_5040935996" evidence="12">
    <location>
        <begin position="24"/>
        <end position="415"/>
    </location>
</feature>
<dbReference type="Proteomes" id="UP001059041">
    <property type="component" value="Linkage Group LG10"/>
</dbReference>
<keyword evidence="15" id="KW-1185">Reference proteome</keyword>
<dbReference type="SMART" id="SM00409">
    <property type="entry name" value="IG"/>
    <property type="match status" value="2"/>
</dbReference>
<keyword evidence="8" id="KW-0675">Receptor</keyword>
<evidence type="ECO:0000313" key="14">
    <source>
        <dbReference type="EMBL" id="KAI7804540.1"/>
    </source>
</evidence>
<proteinExistence type="predicted"/>
<evidence type="ECO:0000256" key="4">
    <source>
        <dbReference type="ARBA" id="ARBA00022729"/>
    </source>
</evidence>
<evidence type="ECO:0000256" key="5">
    <source>
        <dbReference type="ARBA" id="ARBA00022989"/>
    </source>
</evidence>
<evidence type="ECO:0000256" key="7">
    <source>
        <dbReference type="ARBA" id="ARBA00023157"/>
    </source>
</evidence>
<organism evidence="14 15">
    <name type="scientific">Triplophysa rosa</name>
    <name type="common">Cave loach</name>
    <dbReference type="NCBI Taxonomy" id="992332"/>
    <lineage>
        <taxon>Eukaryota</taxon>
        <taxon>Metazoa</taxon>
        <taxon>Chordata</taxon>
        <taxon>Craniata</taxon>
        <taxon>Vertebrata</taxon>
        <taxon>Euteleostomi</taxon>
        <taxon>Actinopterygii</taxon>
        <taxon>Neopterygii</taxon>
        <taxon>Teleostei</taxon>
        <taxon>Ostariophysi</taxon>
        <taxon>Cypriniformes</taxon>
        <taxon>Nemacheilidae</taxon>
        <taxon>Triplophysa</taxon>
    </lineage>
</organism>
<dbReference type="InterPro" id="IPR036179">
    <property type="entry name" value="Ig-like_dom_sf"/>
</dbReference>
<evidence type="ECO:0000313" key="15">
    <source>
        <dbReference type="Proteomes" id="UP001059041"/>
    </source>
</evidence>
<sequence length="415" mass="46650">MMWKVILYCCLLTEAGRLPMVLAHQADVQLGSSVTLPCLDIKHTDITADLDIQWWTGEHLVTRFQLGKIIQGSRYINRTDLSTKRLRKGDFSLLITHTEYSDSGQYQCVLIKNGQSMTLGEVDLEVKVRRPQRALFIKSGQGVLLSCFGHVDWSGSEAAFVQWKRWTQVVVQWKSGSLFVDPMFEGRVSVLKDRIKHGDISLIFNDTRPDDQGYYVCFFKKNNDIRPAAVINLTVTENMSRITADSGSQIQLPLPNESQVSLSFLPDGGNLTVSVCEVERHLLTCTSHYTNRTLLHNTTLILTNITPPDSGTFIVRDRGTGRTRSVVIIQIFNVGTNKITFGISIIPIVAGVVILVVLSAFSGYCCHKIQKVSRSMERNRKKETEKETEMNLLQPTEVITHEATRSCNESAIIEI</sequence>
<dbReference type="GO" id="GO:0042102">
    <property type="term" value="P:positive regulation of T cell proliferation"/>
    <property type="evidence" value="ECO:0007669"/>
    <property type="project" value="TreeGrafter"/>
</dbReference>
<keyword evidence="4 12" id="KW-0732">Signal</keyword>
<reference evidence="14" key="1">
    <citation type="submission" date="2021-02" db="EMBL/GenBank/DDBJ databases">
        <title>Comparative genomics reveals that relaxation of natural selection precedes convergent phenotypic evolution of cavefish.</title>
        <authorList>
            <person name="Peng Z."/>
        </authorList>
    </citation>
    <scope>NUCLEOTIDE SEQUENCE</scope>
    <source>
        <tissue evidence="14">Muscle</tissue>
    </source>
</reference>
<keyword evidence="7" id="KW-1015">Disulfide bond</keyword>
<dbReference type="AlphaFoldDB" id="A0A9W7WM24"/>
<dbReference type="PROSITE" id="PS50835">
    <property type="entry name" value="IG_LIKE"/>
    <property type="match status" value="1"/>
</dbReference>
<dbReference type="GO" id="GO:0009897">
    <property type="term" value="C:external side of plasma membrane"/>
    <property type="evidence" value="ECO:0007669"/>
    <property type="project" value="TreeGrafter"/>
</dbReference>
<dbReference type="Pfam" id="PF07686">
    <property type="entry name" value="V-set"/>
    <property type="match status" value="2"/>
</dbReference>
<dbReference type="InterPro" id="IPR013783">
    <property type="entry name" value="Ig-like_fold"/>
</dbReference>
<dbReference type="InterPro" id="IPR051713">
    <property type="entry name" value="T-cell_Activation_Regulation"/>
</dbReference>
<evidence type="ECO:0000256" key="9">
    <source>
        <dbReference type="ARBA" id="ARBA00023180"/>
    </source>
</evidence>
<keyword evidence="3 11" id="KW-0812">Transmembrane</keyword>
<dbReference type="PANTHER" id="PTHR25466:SF11">
    <property type="entry name" value="GALECTIN 17-RELATED"/>
    <property type="match status" value="1"/>
</dbReference>
<dbReference type="EMBL" id="JAFHDT010000010">
    <property type="protein sequence ID" value="KAI7804540.1"/>
    <property type="molecule type" value="Genomic_DNA"/>
</dbReference>
<evidence type="ECO:0000256" key="3">
    <source>
        <dbReference type="ARBA" id="ARBA00022692"/>
    </source>
</evidence>
<keyword evidence="5 11" id="KW-1133">Transmembrane helix</keyword>
<name>A0A9W7WM24_TRIRA</name>
<evidence type="ECO:0000256" key="12">
    <source>
        <dbReference type="SAM" id="SignalP"/>
    </source>
</evidence>
<comment type="subcellular location">
    <subcellularLocation>
        <location evidence="1">Cell membrane</location>
        <topology evidence="1">Single-pass type I membrane protein</topology>
    </subcellularLocation>
</comment>
<dbReference type="GO" id="GO:0031295">
    <property type="term" value="P:T cell costimulation"/>
    <property type="evidence" value="ECO:0007669"/>
    <property type="project" value="TreeGrafter"/>
</dbReference>
<dbReference type="Gene3D" id="2.60.40.10">
    <property type="entry name" value="Immunoglobulins"/>
    <property type="match status" value="2"/>
</dbReference>
<dbReference type="GO" id="GO:0006955">
    <property type="term" value="P:immune response"/>
    <property type="evidence" value="ECO:0007669"/>
    <property type="project" value="TreeGrafter"/>
</dbReference>
<evidence type="ECO:0000256" key="2">
    <source>
        <dbReference type="ARBA" id="ARBA00022475"/>
    </source>
</evidence>
<evidence type="ECO:0000256" key="8">
    <source>
        <dbReference type="ARBA" id="ARBA00023170"/>
    </source>
</evidence>
<evidence type="ECO:0000256" key="10">
    <source>
        <dbReference type="ARBA" id="ARBA00023319"/>
    </source>
</evidence>
<dbReference type="SUPFAM" id="SSF48726">
    <property type="entry name" value="Immunoglobulin"/>
    <property type="match status" value="2"/>
</dbReference>
<protein>
    <submittedName>
        <fullName evidence="14">Neogenin-like</fullName>
    </submittedName>
</protein>
<evidence type="ECO:0000256" key="11">
    <source>
        <dbReference type="SAM" id="Phobius"/>
    </source>
</evidence>
<comment type="caution">
    <text evidence="14">The sequence shown here is derived from an EMBL/GenBank/DDBJ whole genome shotgun (WGS) entry which is preliminary data.</text>
</comment>
<feature type="domain" description="Ig-like" evidence="13">
    <location>
        <begin position="19"/>
        <end position="118"/>
    </location>
</feature>
<dbReference type="InterPro" id="IPR003599">
    <property type="entry name" value="Ig_sub"/>
</dbReference>
<gene>
    <name evidence="14" type="ORF">IRJ41_013576</name>
</gene>
<dbReference type="GO" id="GO:0007166">
    <property type="term" value="P:cell surface receptor signaling pathway"/>
    <property type="evidence" value="ECO:0007669"/>
    <property type="project" value="TreeGrafter"/>
</dbReference>
<evidence type="ECO:0000256" key="6">
    <source>
        <dbReference type="ARBA" id="ARBA00023136"/>
    </source>
</evidence>
<keyword evidence="9" id="KW-0325">Glycoprotein</keyword>
<dbReference type="OrthoDB" id="8908859at2759"/>
<dbReference type="InterPro" id="IPR013106">
    <property type="entry name" value="Ig_V-set"/>
</dbReference>
<dbReference type="GO" id="GO:0071222">
    <property type="term" value="P:cellular response to lipopolysaccharide"/>
    <property type="evidence" value="ECO:0007669"/>
    <property type="project" value="TreeGrafter"/>
</dbReference>
<dbReference type="GO" id="GO:0042130">
    <property type="term" value="P:negative regulation of T cell proliferation"/>
    <property type="evidence" value="ECO:0007669"/>
    <property type="project" value="TreeGrafter"/>
</dbReference>
<evidence type="ECO:0000259" key="13">
    <source>
        <dbReference type="PROSITE" id="PS50835"/>
    </source>
</evidence>
<feature type="transmembrane region" description="Helical" evidence="11">
    <location>
        <begin position="341"/>
        <end position="366"/>
    </location>
</feature>
<accession>A0A9W7WM24</accession>
<dbReference type="InterPro" id="IPR007110">
    <property type="entry name" value="Ig-like_dom"/>
</dbReference>
<feature type="signal peptide" evidence="12">
    <location>
        <begin position="1"/>
        <end position="23"/>
    </location>
</feature>
<keyword evidence="10" id="KW-0393">Immunoglobulin domain</keyword>
<keyword evidence="2" id="KW-1003">Cell membrane</keyword>